<dbReference type="InterPro" id="IPR025633">
    <property type="entry name" value="DUF4291"/>
</dbReference>
<gene>
    <name evidence="1" type="ORF">F0185_21950</name>
</gene>
<dbReference type="Pfam" id="PF14124">
    <property type="entry name" value="DUF4291"/>
    <property type="match status" value="1"/>
</dbReference>
<evidence type="ECO:0000313" key="1">
    <source>
        <dbReference type="EMBL" id="NHZ36236.1"/>
    </source>
</evidence>
<comment type="caution">
    <text evidence="1">The sequence shown here is derived from an EMBL/GenBank/DDBJ whole genome shotgun (WGS) entry which is preliminary data.</text>
</comment>
<proteinExistence type="predicted"/>
<evidence type="ECO:0000313" key="2">
    <source>
        <dbReference type="Proteomes" id="UP000785613"/>
    </source>
</evidence>
<protein>
    <submittedName>
        <fullName evidence="1">DUF4291 domain-containing protein</fullName>
    </submittedName>
</protein>
<accession>A0ABX0LMZ9</accession>
<dbReference type="PANTHER" id="PTHR38567">
    <property type="entry name" value="DUF4291 DOMAIN-CONTAINING PROTEIN"/>
    <property type="match status" value="1"/>
</dbReference>
<sequence length="193" mass="22171">MQAAIEETPEVPQRQIRAVYDDATIRVYQAYSNEVAEAALARGTFVSPPFKMERMTWIKPSFLWMMYRAGWGFKDDGQRRILAIDISRDGFEWALEHGCLSHAEGDAEGSAEVNKDRYPVRIQWDPERDLHLNKLGYRSIQIGLSKEAVSLYVTQWVRAITDVTPLAHEIHALVQAGRPDEARARLPVERVYR</sequence>
<name>A0ABX0LMZ9_9BURK</name>
<organism evidence="1 2">
    <name type="scientific">Massilia rubra</name>
    <dbReference type="NCBI Taxonomy" id="2607910"/>
    <lineage>
        <taxon>Bacteria</taxon>
        <taxon>Pseudomonadati</taxon>
        <taxon>Pseudomonadota</taxon>
        <taxon>Betaproteobacteria</taxon>
        <taxon>Burkholderiales</taxon>
        <taxon>Oxalobacteraceae</taxon>
        <taxon>Telluria group</taxon>
        <taxon>Massilia</taxon>
    </lineage>
</organism>
<dbReference type="EMBL" id="VUYU01000016">
    <property type="protein sequence ID" value="NHZ36236.1"/>
    <property type="molecule type" value="Genomic_DNA"/>
</dbReference>
<dbReference type="RefSeq" id="WP_167228120.1">
    <property type="nucleotide sequence ID" value="NZ_VUYU01000016.1"/>
</dbReference>
<keyword evidence="2" id="KW-1185">Reference proteome</keyword>
<dbReference type="Proteomes" id="UP000785613">
    <property type="component" value="Unassembled WGS sequence"/>
</dbReference>
<dbReference type="PANTHER" id="PTHR38567:SF1">
    <property type="entry name" value="DUF4291 DOMAIN-CONTAINING PROTEIN"/>
    <property type="match status" value="1"/>
</dbReference>
<reference evidence="1 2" key="1">
    <citation type="submission" date="2019-09" db="EMBL/GenBank/DDBJ databases">
        <title>Taxonomy of Antarctic Massilia spp.: description of Massilia rubra sp. nov., Massilia aquatica sp. nov., Massilia mucilaginosa sp. nov., Massilia frigida sp. nov. isolated from streams, lakes and regoliths.</title>
        <authorList>
            <person name="Holochova P."/>
            <person name="Sedlacek I."/>
            <person name="Kralova S."/>
            <person name="Maslanova I."/>
            <person name="Busse H.-J."/>
            <person name="Stankova E."/>
            <person name="Vrbovska V."/>
            <person name="Kovarovic V."/>
            <person name="Bartak M."/>
            <person name="Svec P."/>
            <person name="Pantucek R."/>
        </authorList>
    </citation>
    <scope>NUCLEOTIDE SEQUENCE [LARGE SCALE GENOMIC DNA]</scope>
    <source>
        <strain evidence="1 2">CCM 8692</strain>
    </source>
</reference>